<feature type="compositionally biased region" description="Acidic residues" evidence="1">
    <location>
        <begin position="493"/>
        <end position="506"/>
    </location>
</feature>
<proteinExistence type="predicted"/>
<sequence length="512" mass="56867">MDMFGVFGGYSPMSGPAEGTPQENPFAKQSAVLLPEPEDEDEWEYEYSTTETETYYVTLDLTNPRDPPKRKPAPQIGRTSARIRWINPVLFIPDDDDSQKKKQKSGRQRKGNRKYRLGSQGLEDVEYEDEEDDVSNPEEEEGSESDGLERTRRARARETEPDKDADGFLQDSEEDISDPGDAEQEDDFNTVQICELHSKTPFVLFRGKYYKCQWHSNIGTELLFTKHDPDDPNPLPSLRTLTGDVDLLAASSLRIMSREVLLTPKETKVEKPRRSRLKVKDLAIDVGKGASAKRKKQAKFLEEFIKIKLELGELDGVTVHAVPRKSVWKWNDLVKEENMQEIQDLKKVVAKGGKGAAEAEKKIQEIEAGMQRRQEAIDGGKKKGGPAAGKPRGVMGGKPRRGRPAFATKLSQVVPETPVPATPASGMGSMATSSRGDIDSDEMEDSEDNGEGDSEEDQTGDEDNGQGDSGEENSDEEGSEEGNTEDDKGSSGSEDDEWSDDDDQGEDTTMYD</sequence>
<evidence type="ECO:0000256" key="1">
    <source>
        <dbReference type="SAM" id="MobiDB-lite"/>
    </source>
</evidence>
<reference evidence="3 4" key="1">
    <citation type="submission" date="2016-04" db="EMBL/GenBank/DDBJ databases">
        <title>A degradative enzymes factory behind the ericoid mycorrhizal symbiosis.</title>
        <authorList>
            <consortium name="DOE Joint Genome Institute"/>
            <person name="Martino E."/>
            <person name="Morin E."/>
            <person name="Grelet G."/>
            <person name="Kuo A."/>
            <person name="Kohler A."/>
            <person name="Daghino S."/>
            <person name="Barry K."/>
            <person name="Choi C."/>
            <person name="Cichocki N."/>
            <person name="Clum A."/>
            <person name="Copeland A."/>
            <person name="Hainaut M."/>
            <person name="Haridas S."/>
            <person name="Labutti K."/>
            <person name="Lindquist E."/>
            <person name="Lipzen A."/>
            <person name="Khouja H.-R."/>
            <person name="Murat C."/>
            <person name="Ohm R."/>
            <person name="Olson A."/>
            <person name="Spatafora J."/>
            <person name="Veneault-Fourrey C."/>
            <person name="Henrissat B."/>
            <person name="Grigoriev I."/>
            <person name="Martin F."/>
            <person name="Perotto S."/>
        </authorList>
    </citation>
    <scope>NUCLEOTIDE SEQUENCE [LARGE SCALE GENOMIC DNA]</scope>
    <source>
        <strain evidence="3 4">F</strain>
    </source>
</reference>
<feature type="compositionally biased region" description="Acidic residues" evidence="1">
    <location>
        <begin position="123"/>
        <end position="146"/>
    </location>
</feature>
<feature type="region of interest" description="Disordered" evidence="1">
    <location>
        <begin position="1"/>
        <end position="184"/>
    </location>
</feature>
<evidence type="ECO:0000313" key="4">
    <source>
        <dbReference type="Proteomes" id="UP000235786"/>
    </source>
</evidence>
<dbReference type="InterPro" id="IPR019481">
    <property type="entry name" value="TFIIIC_triple_barrel"/>
</dbReference>
<organism evidence="3 4">
    <name type="scientific">Hyaloscypha variabilis (strain UAMH 11265 / GT02V1 / F)</name>
    <name type="common">Meliniomyces variabilis</name>
    <dbReference type="NCBI Taxonomy" id="1149755"/>
    <lineage>
        <taxon>Eukaryota</taxon>
        <taxon>Fungi</taxon>
        <taxon>Dikarya</taxon>
        <taxon>Ascomycota</taxon>
        <taxon>Pezizomycotina</taxon>
        <taxon>Leotiomycetes</taxon>
        <taxon>Helotiales</taxon>
        <taxon>Hyaloscyphaceae</taxon>
        <taxon>Hyaloscypha</taxon>
        <taxon>Hyaloscypha variabilis</taxon>
    </lineage>
</organism>
<keyword evidence="4" id="KW-1185">Reference proteome</keyword>
<protein>
    <recommendedName>
        <fullName evidence="2">Transcription factor TFIIIC triple barrel domain-containing protein</fullName>
    </recommendedName>
</protein>
<feature type="compositionally biased region" description="Basic residues" evidence="1">
    <location>
        <begin position="101"/>
        <end position="116"/>
    </location>
</feature>
<evidence type="ECO:0000313" key="3">
    <source>
        <dbReference type="EMBL" id="PMD44641.1"/>
    </source>
</evidence>
<dbReference type="EMBL" id="KZ613941">
    <property type="protein sequence ID" value="PMD44641.1"/>
    <property type="molecule type" value="Genomic_DNA"/>
</dbReference>
<feature type="region of interest" description="Disordered" evidence="1">
    <location>
        <begin position="372"/>
        <end position="512"/>
    </location>
</feature>
<feature type="domain" description="Transcription factor TFIIIC triple barrel" evidence="2">
    <location>
        <begin position="50"/>
        <end position="262"/>
    </location>
</feature>
<accession>A0A2J6S1J4</accession>
<dbReference type="Proteomes" id="UP000235786">
    <property type="component" value="Unassembled WGS sequence"/>
</dbReference>
<dbReference type="OrthoDB" id="1877767at2759"/>
<feature type="compositionally biased region" description="Basic and acidic residues" evidence="1">
    <location>
        <begin position="372"/>
        <end position="381"/>
    </location>
</feature>
<gene>
    <name evidence="3" type="ORF">L207DRAFT_563584</name>
</gene>
<dbReference type="STRING" id="1149755.A0A2J6S1J4"/>
<dbReference type="AlphaFoldDB" id="A0A2J6S1J4"/>
<feature type="compositionally biased region" description="Acidic residues" evidence="1">
    <location>
        <begin position="36"/>
        <end position="45"/>
    </location>
</feature>
<feature type="compositionally biased region" description="Low complexity" evidence="1">
    <location>
        <begin position="46"/>
        <end position="62"/>
    </location>
</feature>
<feature type="compositionally biased region" description="Acidic residues" evidence="1">
    <location>
        <begin position="171"/>
        <end position="184"/>
    </location>
</feature>
<feature type="compositionally biased region" description="Basic and acidic residues" evidence="1">
    <location>
        <begin position="147"/>
        <end position="166"/>
    </location>
</feature>
<dbReference type="Pfam" id="PF10419">
    <property type="entry name" value="TFIIIC_sub6"/>
    <property type="match status" value="1"/>
</dbReference>
<feature type="compositionally biased region" description="Acidic residues" evidence="1">
    <location>
        <begin position="439"/>
        <end position="484"/>
    </location>
</feature>
<dbReference type="Gene3D" id="2.60.40.4370">
    <property type="match status" value="1"/>
</dbReference>
<name>A0A2J6S1J4_HYAVF</name>
<evidence type="ECO:0000259" key="2">
    <source>
        <dbReference type="Pfam" id="PF10419"/>
    </source>
</evidence>